<protein>
    <submittedName>
        <fullName evidence="2">Uncharacterized protein</fullName>
    </submittedName>
</protein>
<name>A0A6P1G9G3_9RICK</name>
<proteinExistence type="predicted"/>
<accession>A0A6P1G9G3</accession>
<reference evidence="2 3" key="1">
    <citation type="journal article" date="2020" name="MBio">
        <title>Erratum for Teymournejad et al., 'Isolation and Molecular Analysis of a Novel Neorickettsia Species That Causes Potomac Horse Fever'.</title>
        <authorList>
            <person name="Teymournejad O."/>
            <person name="Lin M."/>
            <person name="Bekebrede H."/>
            <person name="Kamr A."/>
            <person name="Toribio R.E."/>
            <person name="Arroyo L.G."/>
            <person name="Baird J.D."/>
            <person name="Rikihisa Y."/>
        </authorList>
    </citation>
    <scope>NUCLEOTIDE SEQUENCE [LARGE SCALE GENOMIC DNA]</scope>
    <source>
        <strain evidence="2 3">Fin17</strain>
    </source>
</reference>
<dbReference type="KEGG" id="nef:GP480_01340"/>
<sequence>MQGKIGQFALNAIRMGRRVGGAVVNTGKTVLLATPRKMKLGIAERFGDFISGAREWEVLHKANTNRFTKKALAADWASYTKTLDGAKDVAFHVPRALVPQDRIHAFEGYLNAVANGEGIAEAREKNKGNQLYLLHAEFVALGGGIEVRENSRNNQAELVIKIPLCASKEEFRQRVAKAIKAAGIEDSCSVDEATDRLWEEKDAGFSKNSDAAHCDHDHGPKPVSPNGPVNYEEPYDSPKSVTSDDPVSRGEAYDSTRSGNEYGAISSEGPSKASSMPNLHIVEREVPAPPTRSQSVTDLKDSITAFKLRPVATHEKAAIVDAAARLSDMLKYRNLDVHGGLTEKDLENCKRVVAEMRSSGALDLSDSQRTDVARDLVTKLHAFKAGCQQKIKDLGRGSDCRGSSVDPLPQATTDQIRVHESAVKAAENLVCAIATLPSLASHCGVTPVKSPFQSSLAGALLSATSGMPICDIDEAQNLEHAPSHTPESTGHVVHGQGK</sequence>
<keyword evidence="3" id="KW-1185">Reference proteome</keyword>
<evidence type="ECO:0000256" key="1">
    <source>
        <dbReference type="SAM" id="MobiDB-lite"/>
    </source>
</evidence>
<dbReference type="Proteomes" id="UP000464912">
    <property type="component" value="Chromosome"/>
</dbReference>
<feature type="compositionally biased region" description="Basic and acidic residues" evidence="1">
    <location>
        <begin position="208"/>
        <end position="220"/>
    </location>
</feature>
<dbReference type="RefSeq" id="WP_160095172.1">
    <property type="nucleotide sequence ID" value="NZ_CP047224.1"/>
</dbReference>
<evidence type="ECO:0000313" key="2">
    <source>
        <dbReference type="EMBL" id="QHD65099.1"/>
    </source>
</evidence>
<gene>
    <name evidence="2" type="ORF">GP480_01340</name>
</gene>
<reference evidence="2 3" key="2">
    <citation type="journal article" date="2020" name="MBio">
        <title>Isolation and Molecular Analysis of a Novel Neorickettsia Species That Causes Potomac Horse Fever.</title>
        <authorList>
            <person name="Teymournejad O."/>
            <person name="Lin M."/>
            <person name="Bekebrede H."/>
            <person name="Kamr A."/>
            <person name="Toribio R.E."/>
            <person name="Arroyo L.G."/>
            <person name="Baird J.D."/>
            <person name="Rikihisa Y."/>
        </authorList>
    </citation>
    <scope>NUCLEOTIDE SEQUENCE [LARGE SCALE GENOMIC DNA]</scope>
    <source>
        <strain evidence="2 3">Fin17</strain>
    </source>
</reference>
<evidence type="ECO:0000313" key="3">
    <source>
        <dbReference type="Proteomes" id="UP000464912"/>
    </source>
</evidence>
<dbReference type="AlphaFoldDB" id="A0A6P1G9G3"/>
<organism evidence="2 3">
    <name type="scientific">Neorickettsia findlayensis</name>
    <dbReference type="NCBI Taxonomy" id="2686014"/>
    <lineage>
        <taxon>Bacteria</taxon>
        <taxon>Pseudomonadati</taxon>
        <taxon>Pseudomonadota</taxon>
        <taxon>Alphaproteobacteria</taxon>
        <taxon>Rickettsiales</taxon>
        <taxon>Anaplasmataceae</taxon>
        <taxon>Neorickettsia</taxon>
    </lineage>
</organism>
<dbReference type="EMBL" id="CP047224">
    <property type="protein sequence ID" value="QHD65099.1"/>
    <property type="molecule type" value="Genomic_DNA"/>
</dbReference>
<feature type="region of interest" description="Disordered" evidence="1">
    <location>
        <begin position="208"/>
        <end position="275"/>
    </location>
</feature>